<dbReference type="SUPFAM" id="SSF52540">
    <property type="entry name" value="P-loop containing nucleoside triphosphate hydrolases"/>
    <property type="match status" value="1"/>
</dbReference>
<evidence type="ECO:0000256" key="7">
    <source>
        <dbReference type="ARBA" id="ARBA00023136"/>
    </source>
</evidence>
<feature type="domain" description="ABC transporter" evidence="8">
    <location>
        <begin position="20"/>
        <end position="221"/>
    </location>
</feature>
<evidence type="ECO:0000313" key="9">
    <source>
        <dbReference type="EMBL" id="NDY91476.1"/>
    </source>
</evidence>
<evidence type="ECO:0000256" key="2">
    <source>
        <dbReference type="ARBA" id="ARBA00022475"/>
    </source>
</evidence>
<evidence type="ECO:0000256" key="4">
    <source>
        <dbReference type="ARBA" id="ARBA00022748"/>
    </source>
</evidence>
<dbReference type="RefSeq" id="WP_163457325.1">
    <property type="nucleotide sequence ID" value="NZ_JAAGOH010000009.1"/>
</dbReference>
<organism evidence="9 10">
    <name type="scientific">Ideonella livida</name>
    <dbReference type="NCBI Taxonomy" id="2707176"/>
    <lineage>
        <taxon>Bacteria</taxon>
        <taxon>Pseudomonadati</taxon>
        <taxon>Pseudomonadota</taxon>
        <taxon>Betaproteobacteria</taxon>
        <taxon>Burkholderiales</taxon>
        <taxon>Sphaerotilaceae</taxon>
        <taxon>Ideonella</taxon>
    </lineage>
</organism>
<dbReference type="PANTHER" id="PTHR43499">
    <property type="entry name" value="ABC TRANSPORTER I FAMILY MEMBER 1"/>
    <property type="match status" value="1"/>
</dbReference>
<comment type="caution">
    <text evidence="9">The sequence shown here is derived from an EMBL/GenBank/DDBJ whole genome shotgun (WGS) entry which is preliminary data.</text>
</comment>
<protein>
    <submittedName>
        <fullName evidence="9">Heme ABC exporter ATP-binding protein CcmA</fullName>
    </submittedName>
</protein>
<dbReference type="Proteomes" id="UP000484255">
    <property type="component" value="Unassembled WGS sequence"/>
</dbReference>
<evidence type="ECO:0000259" key="8">
    <source>
        <dbReference type="PROSITE" id="PS50893"/>
    </source>
</evidence>
<evidence type="ECO:0000313" key="10">
    <source>
        <dbReference type="Proteomes" id="UP000484255"/>
    </source>
</evidence>
<dbReference type="AlphaFoldDB" id="A0A7C9PGQ3"/>
<keyword evidence="7" id="KW-0472">Membrane</keyword>
<dbReference type="InterPro" id="IPR005895">
    <property type="entry name" value="ABC_transptr_haem_export_CcmA"/>
</dbReference>
<keyword evidence="2" id="KW-1003">Cell membrane</keyword>
<evidence type="ECO:0000256" key="1">
    <source>
        <dbReference type="ARBA" id="ARBA00022448"/>
    </source>
</evidence>
<dbReference type="EMBL" id="JAAGOH010000009">
    <property type="protein sequence ID" value="NDY91476.1"/>
    <property type="molecule type" value="Genomic_DNA"/>
</dbReference>
<keyword evidence="1" id="KW-0813">Transport</keyword>
<dbReference type="GO" id="GO:0022857">
    <property type="term" value="F:transmembrane transporter activity"/>
    <property type="evidence" value="ECO:0007669"/>
    <property type="project" value="InterPro"/>
</dbReference>
<dbReference type="NCBIfam" id="TIGR01189">
    <property type="entry name" value="ccmA"/>
    <property type="match status" value="1"/>
</dbReference>
<dbReference type="PROSITE" id="PS50893">
    <property type="entry name" value="ABC_TRANSPORTER_2"/>
    <property type="match status" value="1"/>
</dbReference>
<dbReference type="GO" id="GO:0017004">
    <property type="term" value="P:cytochrome complex assembly"/>
    <property type="evidence" value="ECO:0007669"/>
    <property type="project" value="UniProtKB-KW"/>
</dbReference>
<proteinExistence type="predicted"/>
<dbReference type="Pfam" id="PF00005">
    <property type="entry name" value="ABC_tran"/>
    <property type="match status" value="1"/>
</dbReference>
<reference evidence="9 10" key="1">
    <citation type="submission" date="2020-02" db="EMBL/GenBank/DDBJ databases">
        <title>Ideonella bacterium strain TBM-1.</title>
        <authorList>
            <person name="Chen W.-M."/>
        </authorList>
    </citation>
    <scope>NUCLEOTIDE SEQUENCE [LARGE SCALE GENOMIC DNA]</scope>
    <source>
        <strain evidence="9 10">TBM-1</strain>
    </source>
</reference>
<evidence type="ECO:0000256" key="6">
    <source>
        <dbReference type="ARBA" id="ARBA00022967"/>
    </source>
</evidence>
<dbReference type="InterPro" id="IPR003593">
    <property type="entry name" value="AAA+_ATPase"/>
</dbReference>
<keyword evidence="6" id="KW-1278">Translocase</keyword>
<keyword evidence="10" id="KW-1185">Reference proteome</keyword>
<keyword evidence="4" id="KW-0201">Cytochrome c-type biogenesis</keyword>
<dbReference type="PANTHER" id="PTHR43499:SF1">
    <property type="entry name" value="ABC TRANSPORTER I FAMILY MEMBER 1"/>
    <property type="match status" value="1"/>
</dbReference>
<dbReference type="Gene3D" id="3.40.50.300">
    <property type="entry name" value="P-loop containing nucleotide triphosphate hydrolases"/>
    <property type="match status" value="1"/>
</dbReference>
<dbReference type="GO" id="GO:0016887">
    <property type="term" value="F:ATP hydrolysis activity"/>
    <property type="evidence" value="ECO:0007669"/>
    <property type="project" value="InterPro"/>
</dbReference>
<evidence type="ECO:0000256" key="3">
    <source>
        <dbReference type="ARBA" id="ARBA00022741"/>
    </source>
</evidence>
<evidence type="ECO:0000256" key="5">
    <source>
        <dbReference type="ARBA" id="ARBA00022840"/>
    </source>
</evidence>
<keyword evidence="3" id="KW-0547">Nucleotide-binding</keyword>
<sequence>MFLPPDRPLALSDQADTRALRVDALVGQRAGRRLWGPMHWHVGAGQALWLRGPNGSGKTTLLRCLAGLHRPEAGTVRRPTGGQWFIGHATPLAEALGAAHNLRLWLDMAGATVDAASLDAWLQAQGLPAARPVRQLSAGQRRKITLAPLDLAPRALWLLDEPFDALDDAGCQALAQRARHHLGRGGVLVLTSHQALPAALAGCAQLQLATAAGAGLACAEAA</sequence>
<keyword evidence="5 9" id="KW-0067">ATP-binding</keyword>
<dbReference type="InterPro" id="IPR027417">
    <property type="entry name" value="P-loop_NTPase"/>
</dbReference>
<accession>A0A7C9PGQ3</accession>
<dbReference type="SMART" id="SM00382">
    <property type="entry name" value="AAA"/>
    <property type="match status" value="1"/>
</dbReference>
<dbReference type="InterPro" id="IPR003439">
    <property type="entry name" value="ABC_transporter-like_ATP-bd"/>
</dbReference>
<name>A0A7C9PGQ3_9BURK</name>
<gene>
    <name evidence="9" type="primary">ccmA</name>
    <name evidence="9" type="ORF">G3A44_09780</name>
</gene>
<dbReference type="GO" id="GO:0005524">
    <property type="term" value="F:ATP binding"/>
    <property type="evidence" value="ECO:0007669"/>
    <property type="project" value="UniProtKB-KW"/>
</dbReference>